<keyword evidence="5" id="KW-0472">Membrane</keyword>
<dbReference type="EC" id="4.3.2.9" evidence="1"/>
<dbReference type="PANTHER" id="PTHR12935:SF0">
    <property type="entry name" value="GAMMA-GLUTAMYLCYCLOTRANSFERASE"/>
    <property type="match status" value="1"/>
</dbReference>
<dbReference type="HOGENOM" id="CLU_030506_1_0_1"/>
<feature type="binding site" evidence="4">
    <location>
        <position position="173"/>
    </location>
    <ligand>
        <name>substrate</name>
    </ligand>
</feature>
<evidence type="ECO:0000256" key="3">
    <source>
        <dbReference type="PIRSR" id="PIRSR617939-1"/>
    </source>
</evidence>
<dbReference type="PANTHER" id="PTHR12935">
    <property type="entry name" value="GAMMA-GLUTAMYLCYCLOTRANSFERASE"/>
    <property type="match status" value="1"/>
</dbReference>
<accession>A0A0C9TJK3</accession>
<dbReference type="Gene3D" id="3.10.490.10">
    <property type="entry name" value="Gamma-glutamyl cyclotransferase-like"/>
    <property type="match status" value="1"/>
</dbReference>
<evidence type="ECO:0000256" key="4">
    <source>
        <dbReference type="PIRSR" id="PIRSR617939-2"/>
    </source>
</evidence>
<protein>
    <recommendedName>
        <fullName evidence="1">gamma-glutamylcyclotransferase</fullName>
        <ecNumber evidence="1">4.3.2.9</ecNumber>
    </recommendedName>
</protein>
<dbReference type="OrthoDB" id="2017317at2759"/>
<keyword evidence="5" id="KW-1133">Transmembrane helix</keyword>
<evidence type="ECO:0000313" key="7">
    <source>
        <dbReference type="Proteomes" id="UP000054279"/>
    </source>
</evidence>
<keyword evidence="7" id="KW-1185">Reference proteome</keyword>
<feature type="active site" description="Proton acceptor" evidence="3">
    <location>
        <position position="119"/>
    </location>
</feature>
<name>A0A0C9TJK3_SPHS4</name>
<keyword evidence="5" id="KW-0812">Transmembrane</keyword>
<reference evidence="6 7" key="1">
    <citation type="submission" date="2014-06" db="EMBL/GenBank/DDBJ databases">
        <title>Evolutionary Origins and Diversification of the Mycorrhizal Mutualists.</title>
        <authorList>
            <consortium name="DOE Joint Genome Institute"/>
            <consortium name="Mycorrhizal Genomics Consortium"/>
            <person name="Kohler A."/>
            <person name="Kuo A."/>
            <person name="Nagy L.G."/>
            <person name="Floudas D."/>
            <person name="Copeland A."/>
            <person name="Barry K.W."/>
            <person name="Cichocki N."/>
            <person name="Veneault-Fourrey C."/>
            <person name="LaButti K."/>
            <person name="Lindquist E.A."/>
            <person name="Lipzen A."/>
            <person name="Lundell T."/>
            <person name="Morin E."/>
            <person name="Murat C."/>
            <person name="Riley R."/>
            <person name="Ohm R."/>
            <person name="Sun H."/>
            <person name="Tunlid A."/>
            <person name="Henrissat B."/>
            <person name="Grigoriev I.V."/>
            <person name="Hibbett D.S."/>
            <person name="Martin F."/>
        </authorList>
    </citation>
    <scope>NUCLEOTIDE SEQUENCE [LARGE SCALE GENOMIC DNA]</scope>
    <source>
        <strain evidence="6 7">SS14</strain>
    </source>
</reference>
<organism evidence="6 7">
    <name type="scientific">Sphaerobolus stellatus (strain SS14)</name>
    <dbReference type="NCBI Taxonomy" id="990650"/>
    <lineage>
        <taxon>Eukaryota</taxon>
        <taxon>Fungi</taxon>
        <taxon>Dikarya</taxon>
        <taxon>Basidiomycota</taxon>
        <taxon>Agaricomycotina</taxon>
        <taxon>Agaricomycetes</taxon>
        <taxon>Phallomycetidae</taxon>
        <taxon>Geastrales</taxon>
        <taxon>Sphaerobolaceae</taxon>
        <taxon>Sphaerobolus</taxon>
    </lineage>
</organism>
<feature type="transmembrane region" description="Helical" evidence="5">
    <location>
        <begin position="209"/>
        <end position="233"/>
    </location>
</feature>
<evidence type="ECO:0000313" key="6">
    <source>
        <dbReference type="EMBL" id="KIJ29798.1"/>
    </source>
</evidence>
<gene>
    <name evidence="6" type="ORF">M422DRAFT_187935</name>
</gene>
<feature type="binding site" evidence="4">
    <location>
        <begin position="17"/>
        <end position="22"/>
    </location>
    <ligand>
        <name>substrate</name>
    </ligand>
</feature>
<dbReference type="AlphaFoldDB" id="A0A0C9TJK3"/>
<sequence length="298" mass="33552">MLAEDEKQAHSSPNKWYLAYGSNLSSKVFQGRRGVRPLETRRVLVPGLELVFDLAGLPYWEPAFANLRYRKDHEKHSSNAESLLRSSAPSPSPTIKTPELIGVAYLLTQEDYSNVIRTEGGGSSYQDIVVECIVIKDDHWEEAGDAKERLMAHTLLAPADARHTARLQPSKRYINIIRSGAREHDLPADYIAYLDSVPHYQRTSIRQSIGGLLFMTIWLVPFLSFVILGQIFADKETGRMSNWLIGVQKFIRTTSWWSYEALFKKVFGNGEVTEGSRPEMNDMGSHTASTAHIGLAEL</sequence>
<keyword evidence="2" id="KW-0456">Lyase</keyword>
<dbReference type="Proteomes" id="UP000054279">
    <property type="component" value="Unassembled WGS sequence"/>
</dbReference>
<dbReference type="EMBL" id="KN837275">
    <property type="protein sequence ID" value="KIJ29798.1"/>
    <property type="molecule type" value="Genomic_DNA"/>
</dbReference>
<proteinExistence type="predicted"/>
<evidence type="ECO:0000256" key="5">
    <source>
        <dbReference type="SAM" id="Phobius"/>
    </source>
</evidence>
<evidence type="ECO:0000256" key="2">
    <source>
        <dbReference type="ARBA" id="ARBA00023239"/>
    </source>
</evidence>
<evidence type="ECO:0000256" key="1">
    <source>
        <dbReference type="ARBA" id="ARBA00012346"/>
    </source>
</evidence>
<dbReference type="GO" id="GO:0003839">
    <property type="term" value="F:gamma-glutamylcyclotransferase activity"/>
    <property type="evidence" value="ECO:0007669"/>
    <property type="project" value="UniProtKB-EC"/>
</dbReference>
<dbReference type="InterPro" id="IPR017939">
    <property type="entry name" value="G-Glutamylcylcotransferase"/>
</dbReference>